<organism evidence="1 2">
    <name type="scientific">Escherichia phage phi191</name>
    <dbReference type="NCBI Taxonomy" id="1458706"/>
    <lineage>
        <taxon>Viruses</taxon>
        <taxon>Duplodnaviria</taxon>
        <taxon>Heunggongvirae</taxon>
        <taxon>Uroviricota</taxon>
        <taxon>Caudoviricetes</taxon>
        <taxon>Sepvirinae</taxon>
        <taxon>Oslovirus</taxon>
        <taxon>Oslovirus ov191</taxon>
    </lineage>
</organism>
<evidence type="ECO:0000313" key="2">
    <source>
        <dbReference type="Proteomes" id="UP000029939"/>
    </source>
</evidence>
<dbReference type="OrthoDB" id="14983at10239"/>
<sequence length="128" mass="14250">MNQHQTDVNVFINDLDGGVFVNKLGAVLSEVAFGVNSTNKKGKVCVEFELSSLDENRVSVSHKLKFTRPTMRGSKSEEDTTNTPMFVNKGGELTLFQKDQGQLFDKQGQHDAVLLLNIPRLKTLAHYP</sequence>
<protein>
    <submittedName>
        <fullName evidence="1">Uncharacterized protein</fullName>
    </submittedName>
</protein>
<accession>A0A096XEQ5</accession>
<keyword evidence="2" id="KW-1185">Reference proteome</keyword>
<dbReference type="RefSeq" id="YP_009187894.1">
    <property type="nucleotide sequence ID" value="NC_028660.1"/>
</dbReference>
<gene>
    <name evidence="1" type="ORF">phi191_00036</name>
</gene>
<dbReference type="EMBL" id="KF971864">
    <property type="protein sequence ID" value="AHJ10632.1"/>
    <property type="molecule type" value="Genomic_DNA"/>
</dbReference>
<evidence type="ECO:0000313" key="1">
    <source>
        <dbReference type="EMBL" id="AHJ10632.1"/>
    </source>
</evidence>
<name>A0A096XEQ5_9CAUD</name>
<reference evidence="1 2" key="1">
    <citation type="journal article" date="1998" name="J. Clin. Microbiol.">
        <title>Enteroaggregative, Shiga toxin-producing Escherichia coli O111:H2 associated with an outbreak of hemolytic-uremic syndrome.</title>
        <authorList>
            <person name="Morabito S."/>
            <person name="Karch H."/>
            <person name="Mariani-Kurkdjian P."/>
            <person name="Schmidt H."/>
            <person name="Minelli F."/>
            <person name="Bingen E."/>
            <person name="Caprioli A."/>
        </authorList>
    </citation>
    <scope>NUCLEOTIDE SEQUENCE [LARGE SCALE GENOMIC DNA]</scope>
</reference>
<dbReference type="GeneID" id="26516308"/>
<proteinExistence type="predicted"/>
<reference evidence="1 2" key="2">
    <citation type="journal article" date="2014" name="BMC Genomics">
        <title>Whole genome sequence comparison of vtx2-converting phages from Enteroaggregative Haemorrhagic Escherichia coli strains.</title>
        <authorList>
            <person name="Grande L."/>
            <person name="Michelacci V."/>
            <person name="Tozzoli R."/>
            <person name="Ranieri P."/>
            <person name="Maugliani A."/>
            <person name="Caprioli A."/>
            <person name="Morabito S."/>
        </authorList>
    </citation>
    <scope>NUCLEOTIDE SEQUENCE [LARGE SCALE GENOMIC DNA]</scope>
</reference>
<dbReference type="KEGG" id="vg:26516308"/>
<dbReference type="Proteomes" id="UP000029939">
    <property type="component" value="Segment"/>
</dbReference>